<protein>
    <recommendedName>
        <fullName evidence="5">Transmembrane protein</fullName>
    </recommendedName>
</protein>
<evidence type="ECO:0008006" key="5">
    <source>
        <dbReference type="Google" id="ProtNLM"/>
    </source>
</evidence>
<gene>
    <name evidence="3" type="ORF">PPRIM_AZ9-3.1.T0180266</name>
</gene>
<sequence length="1378" mass="161258">MIYITLLSCILQSIAKDCSLFPSDYTKIVGKENEIIVQDLSLYFSNVKYNDIITLTDQYNKLTLLPPINLKTTIQMAPNVNKLISYSVLTNSQSQWINKFQLLAIRNQDEQFLTWTEKIVAGTQQRYPTFDKTFTIGKTDEVICQSSAILDISHIIIDCYQVNDQEPQTYFYMISEKDAQQQLKIENEYPYEKDQQRYIISTEKYIYRITLKTNNNPSIIELFSYDLQNNNIKLEQTINQELIQQYVNITQYQFDMVDAKISPSDEIAILDKTGNVFLLSYYSSNNTWQFYQQGYQLGESISFDYQFKNQEFAILQKQSIKQRNQIYESQEDLSNSKLHYTNNFLFLTSQTQMIAFDKYLYLIQIVPGDFSNVMTDQIQNDFLSFTNTNINNYLSHSKYRIQYHNNEQGITGNSKLILNACQVTIEYQTVPMNSVDLLQVSKGNIQDSPFFTERIFFSEFNISPRQLVSGPKQMISFTKDVQDNVQGGGNLTYIGIQGDQQGKFSNKNLSLTDLIFVQTVSMAQSFDQPYAIITQNKQKQLTIYYCSTIQTDQCQKSYQVQLDFEITQQNTLIQYYYYEFTFITLLNQKSLFYYKFMSSYYSNRTITFTDDDQIKTIDSIYLNQQYLLLFSKAAKTIGVYNYQNVDFLYLINTDKLSQLGFLNWDPQRLFTNDFNQLLFVINGQEQNQLLMLNLTRTEFSLGHIMSISQSQDIRVINFYERFAILQQQDKGKFTFQIYNREDPTNIYLEKTPSFYNYQIESIDSFFWVSYNNLLHVKAKSEFKSVILSYIVELTDHNSLYCVQDWDPANQFVTATQNTIFQFNKENIWVYYIQRYPQLQYSVSFDDNTFISNLDYVISYSNEQILLLKRSFRLVNTYIDLKIKQDKLNITTNLTTNQEHNYIQDMGSDWFQGEVTKFELFIPQFKDQKAEIINPIEVVKPYYQNDTKNAVDFGTNYIFVLKNESYLLISKKTNEVVVTEKITKDYICEDIISSFDQQVLIQCYKDKIQYVGGIQCENTNCKIGSSWLQINDEIISGYMDTENIFIILRQVILAYSKNLLDLSKAQNYGKIKVDDLDNYQYGLTISKIKNNHYHVYCTDYYYAFIVLEYSIKNDQIQRTNKITFNLFDFINQDFYILKETIFSCIRTINAQTTDTSFKADFIIFATIGPHYGMHIEFSCTADQCNLQSKKIVFVLQGYGSFNILGYIFSTVRIVNNFIQVSYTDSARMKLVQTIYQLPKVQQTHSAVIFFAALRPTFYNYKYEIQQELYSYDNQLYYLTNSEKLNSLALYKINSSPQLLIDGKFDRSTGYIRVANDFSFDQIPITIRGPGSNDDDDDPNSDTSTHTGLWVTLGILGGCIIIGTGYYCYKKKKTKVETLI</sequence>
<keyword evidence="1" id="KW-0472">Membrane</keyword>
<name>A0A8S1KD88_PARPR</name>
<feature type="signal peptide" evidence="2">
    <location>
        <begin position="1"/>
        <end position="15"/>
    </location>
</feature>
<keyword evidence="4" id="KW-1185">Reference proteome</keyword>
<feature type="transmembrane region" description="Helical" evidence="1">
    <location>
        <begin position="1347"/>
        <end position="1367"/>
    </location>
</feature>
<reference evidence="3" key="1">
    <citation type="submission" date="2021-01" db="EMBL/GenBank/DDBJ databases">
        <authorList>
            <consortium name="Genoscope - CEA"/>
            <person name="William W."/>
        </authorList>
    </citation>
    <scope>NUCLEOTIDE SEQUENCE</scope>
</reference>
<dbReference type="OMA" id="NNEQGIT"/>
<dbReference type="Proteomes" id="UP000688137">
    <property type="component" value="Unassembled WGS sequence"/>
</dbReference>
<evidence type="ECO:0000313" key="4">
    <source>
        <dbReference type="Proteomes" id="UP000688137"/>
    </source>
</evidence>
<keyword evidence="1" id="KW-0812">Transmembrane</keyword>
<evidence type="ECO:0000313" key="3">
    <source>
        <dbReference type="EMBL" id="CAD8051655.1"/>
    </source>
</evidence>
<accession>A0A8S1KD88</accession>
<comment type="caution">
    <text evidence="3">The sequence shown here is derived from an EMBL/GenBank/DDBJ whole genome shotgun (WGS) entry which is preliminary data.</text>
</comment>
<organism evidence="3 4">
    <name type="scientific">Paramecium primaurelia</name>
    <dbReference type="NCBI Taxonomy" id="5886"/>
    <lineage>
        <taxon>Eukaryota</taxon>
        <taxon>Sar</taxon>
        <taxon>Alveolata</taxon>
        <taxon>Ciliophora</taxon>
        <taxon>Intramacronucleata</taxon>
        <taxon>Oligohymenophorea</taxon>
        <taxon>Peniculida</taxon>
        <taxon>Parameciidae</taxon>
        <taxon>Paramecium</taxon>
    </lineage>
</organism>
<evidence type="ECO:0000256" key="2">
    <source>
        <dbReference type="SAM" id="SignalP"/>
    </source>
</evidence>
<evidence type="ECO:0000256" key="1">
    <source>
        <dbReference type="SAM" id="Phobius"/>
    </source>
</evidence>
<dbReference type="EMBL" id="CAJJDM010000014">
    <property type="protein sequence ID" value="CAD8051655.1"/>
    <property type="molecule type" value="Genomic_DNA"/>
</dbReference>
<proteinExistence type="predicted"/>
<keyword evidence="1" id="KW-1133">Transmembrane helix</keyword>
<keyword evidence="2" id="KW-0732">Signal</keyword>
<feature type="chain" id="PRO_5035823610" description="Transmembrane protein" evidence="2">
    <location>
        <begin position="16"/>
        <end position="1378"/>
    </location>
</feature>